<evidence type="ECO:0000259" key="1">
    <source>
        <dbReference type="Pfam" id="PF10592"/>
    </source>
</evidence>
<feature type="domain" description="Abortive phage infection protein C-terminal" evidence="1">
    <location>
        <begin position="239"/>
        <end position="484"/>
    </location>
</feature>
<evidence type="ECO:0000313" key="2">
    <source>
        <dbReference type="EMBL" id="VEN74297.1"/>
    </source>
</evidence>
<organism evidence="2">
    <name type="scientific">uncultured Desulfobacteraceae bacterium</name>
    <dbReference type="NCBI Taxonomy" id="218296"/>
    <lineage>
        <taxon>Bacteria</taxon>
        <taxon>Pseudomonadati</taxon>
        <taxon>Thermodesulfobacteriota</taxon>
        <taxon>Desulfobacteria</taxon>
        <taxon>Desulfobacterales</taxon>
        <taxon>Desulfobacteraceae</taxon>
        <taxon>environmental samples</taxon>
    </lineage>
</organism>
<sequence>MDINLSIIDQRVGKIAEDFRAGLEDQVGSRLDDERAFSAAFTLLCVKAVLDIEFDEALEYITEGGDDGGVDALHVGDIQDGEFTVSLFQSKYRRKLDGESNFQESAVIKMLHAIGSIFDPDKEISLRKNLLARVEEIRSLVRDGNIPTVRVFLCNNGKKWTGKTREKMDAAGFGAQVVWRHLNHAGLVNLFQAQKPVNETISLHGKAVVEEFNFRRVLIGKMSVQGIRDLFENHGERLLERNVRRYLGLHKNRVNKGIKHTLLDADQRQNFYFYNNGVTMICAKFRHSALQEQNFSVRIEDLQIINGAQTCMTIQETLTQNPGAYDEAFALVRLYELGDEDERLAHQITYATNSQNPVDLRDLRSNDPLQAKLEEAVAGLGYQYKRKRDSSPGSSRTIPVNVAASAVLTVWRRKPHVAKFRAKELFGKYYDTIFNDGLNAAQLIMATLIYRHVDSERKKRSASGDAPRFLPYANHFLSMILGERLLIDNGIGCEDLDHRNFISVKDYFETHKSELYTRSVSRLKKALGKIGLGDENVSLQRLAAAFRRGDLLEILALETVQSLLRRLENNPGGNL</sequence>
<proteinExistence type="predicted"/>
<accession>A0A484HHT7</accession>
<name>A0A484HHT7_9BACT</name>
<gene>
    <name evidence="2" type="ORF">EPICR_30232</name>
</gene>
<reference evidence="2" key="1">
    <citation type="submission" date="2019-01" db="EMBL/GenBank/DDBJ databases">
        <authorList>
            <consortium name="Genoscope - CEA"/>
            <person name="William W."/>
        </authorList>
    </citation>
    <scope>NUCLEOTIDE SEQUENCE</scope>
    <source>
        <strain evidence="2">CR-1</strain>
    </source>
</reference>
<protein>
    <recommendedName>
        <fullName evidence="1">Abortive phage infection protein C-terminal domain-containing protein</fullName>
    </recommendedName>
</protein>
<dbReference type="InterPro" id="IPR018891">
    <property type="entry name" value="AIPR_C"/>
</dbReference>
<dbReference type="EMBL" id="CAACVI010000023">
    <property type="protein sequence ID" value="VEN74297.1"/>
    <property type="molecule type" value="Genomic_DNA"/>
</dbReference>
<dbReference type="AlphaFoldDB" id="A0A484HHT7"/>
<dbReference type="Pfam" id="PF10592">
    <property type="entry name" value="AIPR"/>
    <property type="match status" value="1"/>
</dbReference>